<protein>
    <recommendedName>
        <fullName evidence="5">Periplasmic heavy metal sensor</fullName>
    </recommendedName>
</protein>
<evidence type="ECO:0000256" key="2">
    <source>
        <dbReference type="SAM" id="SignalP"/>
    </source>
</evidence>
<dbReference type="Proteomes" id="UP000500961">
    <property type="component" value="Chromosome"/>
</dbReference>
<name>A0A7D4AX32_9BACT</name>
<dbReference type="KEGG" id="ttz:FHG85_06230"/>
<gene>
    <name evidence="3" type="ORF">FHG85_06230</name>
</gene>
<organism evidence="3 4">
    <name type="scientific">Tenuifilum thalassicum</name>
    <dbReference type="NCBI Taxonomy" id="2590900"/>
    <lineage>
        <taxon>Bacteria</taxon>
        <taxon>Pseudomonadati</taxon>
        <taxon>Bacteroidota</taxon>
        <taxon>Bacteroidia</taxon>
        <taxon>Bacteroidales</taxon>
        <taxon>Tenuifilaceae</taxon>
        <taxon>Tenuifilum</taxon>
    </lineage>
</organism>
<dbReference type="RefSeq" id="WP_173074053.1">
    <property type="nucleotide sequence ID" value="NZ_CP041345.1"/>
</dbReference>
<accession>A0A7D4AX32</accession>
<evidence type="ECO:0000313" key="3">
    <source>
        <dbReference type="EMBL" id="QKG79874.1"/>
    </source>
</evidence>
<dbReference type="AlphaFoldDB" id="A0A7D4AX32"/>
<keyword evidence="2" id="KW-0732">Signal</keyword>
<keyword evidence="4" id="KW-1185">Reference proteome</keyword>
<evidence type="ECO:0008006" key="5">
    <source>
        <dbReference type="Google" id="ProtNLM"/>
    </source>
</evidence>
<feature type="region of interest" description="Disordered" evidence="1">
    <location>
        <begin position="120"/>
        <end position="140"/>
    </location>
</feature>
<evidence type="ECO:0000313" key="4">
    <source>
        <dbReference type="Proteomes" id="UP000500961"/>
    </source>
</evidence>
<proteinExistence type="predicted"/>
<dbReference type="EMBL" id="CP041345">
    <property type="protein sequence ID" value="QKG79874.1"/>
    <property type="molecule type" value="Genomic_DNA"/>
</dbReference>
<sequence>MKTKIGLNAIKMVVLVAVMLLGNAVKAQDHQRPMPQQRIPDSTQVVKMVNRMAKKLNLTDEQKQKFVEFHLEHFKQVKAKQEEINGTREHNRKEMESLRQELDKKLKSILTDEQKVEFDKLIQENRPKREEHQRPGRPIR</sequence>
<feature type="chain" id="PRO_5029694529" description="Periplasmic heavy metal sensor" evidence="2">
    <location>
        <begin position="28"/>
        <end position="140"/>
    </location>
</feature>
<feature type="compositionally biased region" description="Basic and acidic residues" evidence="1">
    <location>
        <begin position="120"/>
        <end position="134"/>
    </location>
</feature>
<feature type="signal peptide" evidence="2">
    <location>
        <begin position="1"/>
        <end position="27"/>
    </location>
</feature>
<feature type="region of interest" description="Disordered" evidence="1">
    <location>
        <begin position="80"/>
        <end position="99"/>
    </location>
</feature>
<reference evidence="3 4" key="1">
    <citation type="submission" date="2019-07" db="EMBL/GenBank/DDBJ databases">
        <title>Thalassofilum flectens gen. nov., sp. nov., a novel moderate thermophilic anaerobe from a shallow sea hot spring in Kunashir Island (Russia), representing a new family in the order Bacteroidales, and proposal of Thalassofilacea fam. nov.</title>
        <authorList>
            <person name="Kochetkova T.V."/>
            <person name="Podosokorskaya O.A."/>
            <person name="Novikov A."/>
            <person name="Elcheninov A.G."/>
            <person name="Toshchakov S.V."/>
            <person name="Kublanov I.V."/>
        </authorList>
    </citation>
    <scope>NUCLEOTIDE SEQUENCE [LARGE SCALE GENOMIC DNA]</scope>
    <source>
        <strain evidence="3 4">38-H</strain>
    </source>
</reference>
<evidence type="ECO:0000256" key="1">
    <source>
        <dbReference type="SAM" id="MobiDB-lite"/>
    </source>
</evidence>